<evidence type="ECO:0000313" key="2">
    <source>
        <dbReference type="Proteomes" id="UP000828390"/>
    </source>
</evidence>
<keyword evidence="2" id="KW-1185">Reference proteome</keyword>
<name>A0A9D4RGC9_DREPO</name>
<dbReference type="AlphaFoldDB" id="A0A9D4RGC9"/>
<comment type="caution">
    <text evidence="1">The sequence shown here is derived from an EMBL/GenBank/DDBJ whole genome shotgun (WGS) entry which is preliminary data.</text>
</comment>
<sequence length="55" mass="6229">MAASGLEEEQQRTWISTITEMIDEGPKMILRLPKIRQAILNHFNGTAGGELSWRC</sequence>
<reference evidence="1" key="1">
    <citation type="journal article" date="2019" name="bioRxiv">
        <title>The Genome of the Zebra Mussel, Dreissena polymorpha: A Resource for Invasive Species Research.</title>
        <authorList>
            <person name="McCartney M.A."/>
            <person name="Auch B."/>
            <person name="Kono T."/>
            <person name="Mallez S."/>
            <person name="Zhang Y."/>
            <person name="Obille A."/>
            <person name="Becker A."/>
            <person name="Abrahante J.E."/>
            <person name="Garbe J."/>
            <person name="Badalamenti J.P."/>
            <person name="Herman A."/>
            <person name="Mangelson H."/>
            <person name="Liachko I."/>
            <person name="Sullivan S."/>
            <person name="Sone E.D."/>
            <person name="Koren S."/>
            <person name="Silverstein K.A.T."/>
            <person name="Beckman K.B."/>
            <person name="Gohl D.M."/>
        </authorList>
    </citation>
    <scope>NUCLEOTIDE SEQUENCE</scope>
    <source>
        <strain evidence="1">Duluth1</strain>
        <tissue evidence="1">Whole animal</tissue>
    </source>
</reference>
<organism evidence="1 2">
    <name type="scientific">Dreissena polymorpha</name>
    <name type="common">Zebra mussel</name>
    <name type="synonym">Mytilus polymorpha</name>
    <dbReference type="NCBI Taxonomy" id="45954"/>
    <lineage>
        <taxon>Eukaryota</taxon>
        <taxon>Metazoa</taxon>
        <taxon>Spiralia</taxon>
        <taxon>Lophotrochozoa</taxon>
        <taxon>Mollusca</taxon>
        <taxon>Bivalvia</taxon>
        <taxon>Autobranchia</taxon>
        <taxon>Heteroconchia</taxon>
        <taxon>Euheterodonta</taxon>
        <taxon>Imparidentia</taxon>
        <taxon>Neoheterodontei</taxon>
        <taxon>Myida</taxon>
        <taxon>Dreissenoidea</taxon>
        <taxon>Dreissenidae</taxon>
        <taxon>Dreissena</taxon>
    </lineage>
</organism>
<dbReference type="EMBL" id="JAIWYP010000002">
    <property type="protein sequence ID" value="KAH3865260.1"/>
    <property type="molecule type" value="Genomic_DNA"/>
</dbReference>
<proteinExistence type="predicted"/>
<accession>A0A9D4RGC9</accession>
<protein>
    <submittedName>
        <fullName evidence="1">Uncharacterized protein</fullName>
    </submittedName>
</protein>
<gene>
    <name evidence="1" type="ORF">DPMN_028299</name>
</gene>
<evidence type="ECO:0000313" key="1">
    <source>
        <dbReference type="EMBL" id="KAH3865260.1"/>
    </source>
</evidence>
<dbReference type="Proteomes" id="UP000828390">
    <property type="component" value="Unassembled WGS sequence"/>
</dbReference>
<reference evidence="1" key="2">
    <citation type="submission" date="2020-11" db="EMBL/GenBank/DDBJ databases">
        <authorList>
            <person name="McCartney M.A."/>
            <person name="Auch B."/>
            <person name="Kono T."/>
            <person name="Mallez S."/>
            <person name="Becker A."/>
            <person name="Gohl D.M."/>
            <person name="Silverstein K.A.T."/>
            <person name="Koren S."/>
            <person name="Bechman K.B."/>
            <person name="Herman A."/>
            <person name="Abrahante J.E."/>
            <person name="Garbe J."/>
        </authorList>
    </citation>
    <scope>NUCLEOTIDE SEQUENCE</scope>
    <source>
        <strain evidence="1">Duluth1</strain>
        <tissue evidence="1">Whole animal</tissue>
    </source>
</reference>